<gene>
    <name evidence="3" type="ORF">DFH08DRAFT_406301</name>
</gene>
<reference evidence="3" key="1">
    <citation type="submission" date="2023-03" db="EMBL/GenBank/DDBJ databases">
        <title>Massive genome expansion in bonnet fungi (Mycena s.s.) driven by repeated elements and novel gene families across ecological guilds.</title>
        <authorList>
            <consortium name="Lawrence Berkeley National Laboratory"/>
            <person name="Harder C.B."/>
            <person name="Miyauchi S."/>
            <person name="Viragh M."/>
            <person name="Kuo A."/>
            <person name="Thoen E."/>
            <person name="Andreopoulos B."/>
            <person name="Lu D."/>
            <person name="Skrede I."/>
            <person name="Drula E."/>
            <person name="Henrissat B."/>
            <person name="Morin E."/>
            <person name="Kohler A."/>
            <person name="Barry K."/>
            <person name="LaButti K."/>
            <person name="Morin E."/>
            <person name="Salamov A."/>
            <person name="Lipzen A."/>
            <person name="Mereny Z."/>
            <person name="Hegedus B."/>
            <person name="Baldrian P."/>
            <person name="Stursova M."/>
            <person name="Weitz H."/>
            <person name="Taylor A."/>
            <person name="Grigoriev I.V."/>
            <person name="Nagy L.G."/>
            <person name="Martin F."/>
            <person name="Kauserud H."/>
        </authorList>
    </citation>
    <scope>NUCLEOTIDE SEQUENCE</scope>
    <source>
        <strain evidence="3">CBHHK002</strain>
    </source>
</reference>
<dbReference type="Pfam" id="PF05071">
    <property type="entry name" value="NDUFA12"/>
    <property type="match status" value="1"/>
</dbReference>
<name>A0AAD7AHM8_9AGAR</name>
<dbReference type="InterPro" id="IPR007763">
    <property type="entry name" value="NDUFA12"/>
</dbReference>
<feature type="compositionally biased region" description="Low complexity" evidence="2">
    <location>
        <begin position="258"/>
        <end position="272"/>
    </location>
</feature>
<evidence type="ECO:0008006" key="5">
    <source>
        <dbReference type="Google" id="ProtNLM"/>
    </source>
</evidence>
<dbReference type="PANTHER" id="PTHR32470">
    <property type="entry name" value="ADH DEHYDROGENASE [UBIQUINONE] 1 ALPHA SUBCOMPLEX ASSEMBLY FACTOR 2"/>
    <property type="match status" value="1"/>
</dbReference>
<comment type="caution">
    <text evidence="3">The sequence shown here is derived from an EMBL/GenBank/DDBJ whole genome shotgun (WGS) entry which is preliminary data.</text>
</comment>
<dbReference type="InterPro" id="IPR052618">
    <property type="entry name" value="ComplexI_NDUFA12"/>
</dbReference>
<accession>A0AAD7AHM8</accession>
<dbReference type="EMBL" id="JARIHO010000006">
    <property type="protein sequence ID" value="KAJ7359211.1"/>
    <property type="molecule type" value="Genomic_DNA"/>
</dbReference>
<feature type="region of interest" description="Disordered" evidence="2">
    <location>
        <begin position="107"/>
        <end position="281"/>
    </location>
</feature>
<evidence type="ECO:0000313" key="4">
    <source>
        <dbReference type="Proteomes" id="UP001218218"/>
    </source>
</evidence>
<evidence type="ECO:0000313" key="3">
    <source>
        <dbReference type="EMBL" id="KAJ7359211.1"/>
    </source>
</evidence>
<protein>
    <recommendedName>
        <fullName evidence="5">NADH dehydrogenase [ubiquinone] 1 alpha subcomplex subunit</fullName>
    </recommendedName>
</protein>
<organism evidence="3 4">
    <name type="scientific">Mycena albidolilacea</name>
    <dbReference type="NCBI Taxonomy" id="1033008"/>
    <lineage>
        <taxon>Eukaryota</taxon>
        <taxon>Fungi</taxon>
        <taxon>Dikarya</taxon>
        <taxon>Basidiomycota</taxon>
        <taxon>Agaricomycotina</taxon>
        <taxon>Agaricomycetes</taxon>
        <taxon>Agaricomycetidae</taxon>
        <taxon>Agaricales</taxon>
        <taxon>Marasmiineae</taxon>
        <taxon>Mycenaceae</taxon>
        <taxon>Mycena</taxon>
    </lineage>
</organism>
<proteinExistence type="inferred from homology"/>
<dbReference type="GO" id="GO:0045271">
    <property type="term" value="C:respiratory chain complex I"/>
    <property type="evidence" value="ECO:0007669"/>
    <property type="project" value="InterPro"/>
</dbReference>
<dbReference type="PANTHER" id="PTHR32470:SF2">
    <property type="entry name" value="NADH DEHYDROGENASE [UBIQUINONE] 1 ALPHA SUBCOMPLEX ASSEMBLY FACTOR 2"/>
    <property type="match status" value="1"/>
</dbReference>
<keyword evidence="4" id="KW-1185">Reference proteome</keyword>
<sequence length="281" mass="30491">MSFLRRLFQRFRSPTYYVGRDLQGNRYYERPSLVDDPRPRRSVKYSGSEDMWKYVGGNKRLAVQWSSWLTHTRSDAPTLQELQADLIRQERMRRNVALLNARDQEEKLASPYGVASHASLETPPPDPAVASPDNSKPKGKPLPTMPSSTKSAEPEAWTPRAATRGTPSALPPSHADLETPPPDPAVASPNAEPEPWTPRAAARGTPLPPSHADLETPPPDPAVASPSTESWTPRAATRGTPSGVPPSHADLETPSPDPAVASPSANSAEPEAWTPRTAARG</sequence>
<dbReference type="Proteomes" id="UP001218218">
    <property type="component" value="Unassembled WGS sequence"/>
</dbReference>
<dbReference type="AlphaFoldDB" id="A0AAD7AHM8"/>
<dbReference type="GO" id="GO:0005739">
    <property type="term" value="C:mitochondrion"/>
    <property type="evidence" value="ECO:0007669"/>
    <property type="project" value="TreeGrafter"/>
</dbReference>
<evidence type="ECO:0000256" key="1">
    <source>
        <dbReference type="ARBA" id="ARBA00007355"/>
    </source>
</evidence>
<dbReference type="GO" id="GO:0032981">
    <property type="term" value="P:mitochondrial respiratory chain complex I assembly"/>
    <property type="evidence" value="ECO:0007669"/>
    <property type="project" value="TreeGrafter"/>
</dbReference>
<comment type="similarity">
    <text evidence="1">Belongs to the complex I NDUFA12 subunit family.</text>
</comment>
<evidence type="ECO:0000256" key="2">
    <source>
        <dbReference type="SAM" id="MobiDB-lite"/>
    </source>
</evidence>